<dbReference type="Proteomes" id="UP000770661">
    <property type="component" value="Unassembled WGS sequence"/>
</dbReference>
<dbReference type="EMBL" id="JACEEZ010020388">
    <property type="protein sequence ID" value="KAG0714604.1"/>
    <property type="molecule type" value="Genomic_DNA"/>
</dbReference>
<feature type="region of interest" description="Disordered" evidence="1">
    <location>
        <begin position="100"/>
        <end position="126"/>
    </location>
</feature>
<comment type="caution">
    <text evidence="2">The sequence shown here is derived from an EMBL/GenBank/DDBJ whole genome shotgun (WGS) entry which is preliminary data.</text>
</comment>
<feature type="region of interest" description="Disordered" evidence="1">
    <location>
        <begin position="1"/>
        <end position="36"/>
    </location>
</feature>
<reference evidence="2" key="1">
    <citation type="submission" date="2020-07" db="EMBL/GenBank/DDBJ databases">
        <title>The High-quality genome of the commercially important snow crab, Chionoecetes opilio.</title>
        <authorList>
            <person name="Jeong J.-H."/>
            <person name="Ryu S."/>
        </authorList>
    </citation>
    <scope>NUCLEOTIDE SEQUENCE</scope>
    <source>
        <strain evidence="2">MADBK_172401_WGS</strain>
        <tissue evidence="2">Digestive gland</tissue>
    </source>
</reference>
<dbReference type="PANTHER" id="PTHR33198:SF8">
    <property type="entry name" value="CCHC-TYPE DOMAIN-CONTAINING PROTEIN"/>
    <property type="match status" value="1"/>
</dbReference>
<evidence type="ECO:0000313" key="3">
    <source>
        <dbReference type="Proteomes" id="UP000770661"/>
    </source>
</evidence>
<dbReference type="PANTHER" id="PTHR33198">
    <property type="entry name" value="ANK_REP_REGION DOMAIN-CONTAINING PROTEIN-RELATED"/>
    <property type="match status" value="1"/>
</dbReference>
<gene>
    <name evidence="2" type="ORF">GWK47_013783</name>
</gene>
<evidence type="ECO:0000313" key="2">
    <source>
        <dbReference type="EMBL" id="KAG0714604.1"/>
    </source>
</evidence>
<name>A0A8J5CLB3_CHIOP</name>
<dbReference type="OrthoDB" id="8039770at2759"/>
<dbReference type="AlphaFoldDB" id="A0A8J5CLB3"/>
<keyword evidence="3" id="KW-1185">Reference proteome</keyword>
<organism evidence="2 3">
    <name type="scientific">Chionoecetes opilio</name>
    <name type="common">Atlantic snow crab</name>
    <name type="synonym">Cancer opilio</name>
    <dbReference type="NCBI Taxonomy" id="41210"/>
    <lineage>
        <taxon>Eukaryota</taxon>
        <taxon>Metazoa</taxon>
        <taxon>Ecdysozoa</taxon>
        <taxon>Arthropoda</taxon>
        <taxon>Crustacea</taxon>
        <taxon>Multicrustacea</taxon>
        <taxon>Malacostraca</taxon>
        <taxon>Eumalacostraca</taxon>
        <taxon>Eucarida</taxon>
        <taxon>Decapoda</taxon>
        <taxon>Pleocyemata</taxon>
        <taxon>Brachyura</taxon>
        <taxon>Eubrachyura</taxon>
        <taxon>Majoidea</taxon>
        <taxon>Majidae</taxon>
        <taxon>Chionoecetes</taxon>
    </lineage>
</organism>
<protein>
    <submittedName>
        <fullName evidence="2">Uncharacterized protein</fullName>
    </submittedName>
</protein>
<proteinExistence type="predicted"/>
<feature type="region of interest" description="Disordered" evidence="1">
    <location>
        <begin position="64"/>
        <end position="87"/>
    </location>
</feature>
<evidence type="ECO:0000256" key="1">
    <source>
        <dbReference type="SAM" id="MobiDB-lite"/>
    </source>
</evidence>
<sequence length="319" mass="35391">MSFTVLSPAASGSEDDAGEIASPPFEPLNATHSSPLPGDAISSLIRYLEESRLSADIRRIQDEEQRCQRDEEKRLRDNEARRKEEDSRFQVLVTLLSPLHRPQSAASARDIPSPPTPLDAGASGAIPTVATPATTIPPLAASSVVATPTVANSAGKHMAHSPPTLLADSSFQVFRQWRRLWEDYSTMLDSQSLPRHKQIIQLRMAVSLGVQRILEHTLEIAPDTSLTVTEVLDTLQSHFKSQRNEALHRRELLCCKQADGESFSDFFVRLKNLAEEVDLCTGNAMTCADIQLKMVLLMGVRDEELIATLYLPRHRRFSS</sequence>
<accession>A0A8J5CLB3</accession>